<feature type="transmembrane region" description="Helical" evidence="12">
    <location>
        <begin position="114"/>
        <end position="133"/>
    </location>
</feature>
<keyword evidence="3" id="KW-0813">Transport</keyword>
<gene>
    <name evidence="14" type="ORF">ALC56_04490</name>
</gene>
<feature type="transmembrane region" description="Helical" evidence="12">
    <location>
        <begin position="622"/>
        <end position="640"/>
    </location>
</feature>
<feature type="transmembrane region" description="Helical" evidence="12">
    <location>
        <begin position="41"/>
        <end position="66"/>
    </location>
</feature>
<keyword evidence="4 12" id="KW-0812">Transmembrane</keyword>
<evidence type="ECO:0000256" key="2">
    <source>
        <dbReference type="ARBA" id="ARBA00008586"/>
    </source>
</evidence>
<feature type="transmembrane region" description="Helical" evidence="12">
    <location>
        <begin position="428"/>
        <end position="447"/>
    </location>
</feature>
<evidence type="ECO:0000256" key="11">
    <source>
        <dbReference type="ARBA" id="ARBA00068450"/>
    </source>
</evidence>
<dbReference type="Gene3D" id="1.20.1250.20">
    <property type="entry name" value="MFS general substrate transporter like domains"/>
    <property type="match status" value="4"/>
</dbReference>
<comment type="similarity">
    <text evidence="2">Belongs to the major facilitator superfamily. Sodium/anion cotransporter family.</text>
</comment>
<feature type="transmembrane region" description="Helical" evidence="12">
    <location>
        <begin position="819"/>
        <end position="842"/>
    </location>
</feature>
<protein>
    <recommendedName>
        <fullName evidence="11">Putative inorganic phosphate cotransporter</fullName>
    </recommendedName>
</protein>
<keyword evidence="9" id="KW-0406">Ion transport</keyword>
<dbReference type="GO" id="GO:0006820">
    <property type="term" value="P:monoatomic anion transport"/>
    <property type="evidence" value="ECO:0007669"/>
    <property type="project" value="TreeGrafter"/>
</dbReference>
<feature type="transmembrane region" description="Helical" evidence="12">
    <location>
        <begin position="598"/>
        <end position="616"/>
    </location>
</feature>
<evidence type="ECO:0000256" key="1">
    <source>
        <dbReference type="ARBA" id="ARBA00004141"/>
    </source>
</evidence>
<feature type="transmembrane region" description="Helical" evidence="12">
    <location>
        <begin position="527"/>
        <end position="546"/>
    </location>
</feature>
<feature type="transmembrane region" description="Helical" evidence="12">
    <location>
        <begin position="139"/>
        <end position="163"/>
    </location>
</feature>
<dbReference type="InterPro" id="IPR011701">
    <property type="entry name" value="MFS"/>
</dbReference>
<feature type="transmembrane region" description="Helical" evidence="12">
    <location>
        <begin position="552"/>
        <end position="577"/>
    </location>
</feature>
<dbReference type="CDD" id="cd17318">
    <property type="entry name" value="MFS_SLC17"/>
    <property type="match status" value="2"/>
</dbReference>
<evidence type="ECO:0000256" key="4">
    <source>
        <dbReference type="ARBA" id="ARBA00022692"/>
    </source>
</evidence>
<dbReference type="InterPro" id="IPR020846">
    <property type="entry name" value="MFS_dom"/>
</dbReference>
<reference evidence="14 15" key="1">
    <citation type="submission" date="2016-03" db="EMBL/GenBank/DDBJ databases">
        <title>Trachymyrmex septentrionalis WGS genome.</title>
        <authorList>
            <person name="Nygaard S."/>
            <person name="Hu H."/>
            <person name="Boomsma J."/>
            <person name="Zhang G."/>
        </authorList>
    </citation>
    <scope>NUCLEOTIDE SEQUENCE [LARGE SCALE GENOMIC DNA]</scope>
    <source>
        <strain evidence="14">Tsep2-gDNA-1</strain>
        <tissue evidence="14">Whole body</tissue>
    </source>
</reference>
<feature type="transmembrane region" description="Helical" evidence="12">
    <location>
        <begin position="785"/>
        <end position="807"/>
    </location>
</feature>
<accession>A0A195FLP4</accession>
<dbReference type="SUPFAM" id="SSF103473">
    <property type="entry name" value="MFS general substrate transporter"/>
    <property type="match status" value="2"/>
</dbReference>
<organism evidence="14 15">
    <name type="scientific">Trachymyrmex septentrionalis</name>
    <dbReference type="NCBI Taxonomy" id="34720"/>
    <lineage>
        <taxon>Eukaryota</taxon>
        <taxon>Metazoa</taxon>
        <taxon>Ecdysozoa</taxon>
        <taxon>Arthropoda</taxon>
        <taxon>Hexapoda</taxon>
        <taxon>Insecta</taxon>
        <taxon>Pterygota</taxon>
        <taxon>Neoptera</taxon>
        <taxon>Endopterygota</taxon>
        <taxon>Hymenoptera</taxon>
        <taxon>Apocrita</taxon>
        <taxon>Aculeata</taxon>
        <taxon>Formicoidea</taxon>
        <taxon>Formicidae</taxon>
        <taxon>Myrmicinae</taxon>
        <taxon>Trachymyrmex</taxon>
    </lineage>
</organism>
<keyword evidence="8 12" id="KW-0472">Membrane</keyword>
<dbReference type="InterPro" id="IPR036259">
    <property type="entry name" value="MFS_trans_sf"/>
</dbReference>
<feature type="transmembrane region" description="Helical" evidence="12">
    <location>
        <begin position="306"/>
        <end position="327"/>
    </location>
</feature>
<feature type="transmembrane region" description="Helical" evidence="12">
    <location>
        <begin position="207"/>
        <end position="225"/>
    </location>
</feature>
<feature type="domain" description="Major facilitator superfamily (MFS) profile" evidence="13">
    <location>
        <begin position="453"/>
        <end position="877"/>
    </location>
</feature>
<dbReference type="PANTHER" id="PTHR11662">
    <property type="entry name" value="SOLUTE CARRIER FAMILY 17"/>
    <property type="match status" value="1"/>
</dbReference>
<evidence type="ECO:0000256" key="12">
    <source>
        <dbReference type="SAM" id="Phobius"/>
    </source>
</evidence>
<evidence type="ECO:0000256" key="3">
    <source>
        <dbReference type="ARBA" id="ARBA00022448"/>
    </source>
</evidence>
<feature type="domain" description="Major facilitator superfamily (MFS) profile" evidence="13">
    <location>
        <begin position="44"/>
        <end position="457"/>
    </location>
</feature>
<feature type="transmembrane region" description="Helical" evidence="12">
    <location>
        <begin position="459"/>
        <end position="479"/>
    </location>
</feature>
<proteinExistence type="inferred from homology"/>
<keyword evidence="7" id="KW-0915">Sodium</keyword>
<evidence type="ECO:0000313" key="14">
    <source>
        <dbReference type="EMBL" id="KYN41338.1"/>
    </source>
</evidence>
<feature type="transmembrane region" description="Helical" evidence="12">
    <location>
        <begin position="721"/>
        <end position="738"/>
    </location>
</feature>
<evidence type="ECO:0000256" key="7">
    <source>
        <dbReference type="ARBA" id="ARBA00023053"/>
    </source>
</evidence>
<feature type="transmembrane region" description="Helical" evidence="12">
    <location>
        <begin position="854"/>
        <end position="872"/>
    </location>
</feature>
<feature type="transmembrane region" description="Helical" evidence="12">
    <location>
        <begin position="396"/>
        <end position="422"/>
    </location>
</feature>
<feature type="transmembrane region" description="Helical" evidence="12">
    <location>
        <begin position="175"/>
        <end position="195"/>
    </location>
</feature>
<dbReference type="FunFam" id="1.20.1250.20:FF:000144">
    <property type="entry name" value="Picot, isoform B"/>
    <property type="match status" value="2"/>
</dbReference>
<feature type="transmembrane region" description="Helical" evidence="12">
    <location>
        <begin position="86"/>
        <end position="107"/>
    </location>
</feature>
<evidence type="ECO:0000256" key="6">
    <source>
        <dbReference type="ARBA" id="ARBA00022989"/>
    </source>
</evidence>
<feature type="transmembrane region" description="Helical" evidence="12">
    <location>
        <begin position="266"/>
        <end position="286"/>
    </location>
</feature>
<evidence type="ECO:0000313" key="15">
    <source>
        <dbReference type="Proteomes" id="UP000078541"/>
    </source>
</evidence>
<dbReference type="AlphaFoldDB" id="A0A195FLP4"/>
<feature type="transmembrane region" description="Helical" evidence="12">
    <location>
        <begin position="339"/>
        <end position="358"/>
    </location>
</feature>
<feature type="transmembrane region" description="Helical" evidence="12">
    <location>
        <begin position="364"/>
        <end position="384"/>
    </location>
</feature>
<dbReference type="PROSITE" id="PS50850">
    <property type="entry name" value="MFS"/>
    <property type="match status" value="2"/>
</dbReference>
<dbReference type="PANTHER" id="PTHR11662:SF280">
    <property type="entry name" value="FI21844P1-RELATED"/>
    <property type="match status" value="1"/>
</dbReference>
<dbReference type="GO" id="GO:0015293">
    <property type="term" value="F:symporter activity"/>
    <property type="evidence" value="ECO:0007669"/>
    <property type="project" value="UniProtKB-KW"/>
</dbReference>
<evidence type="ECO:0000256" key="8">
    <source>
        <dbReference type="ARBA" id="ARBA00023136"/>
    </source>
</evidence>
<dbReference type="STRING" id="34720.A0A195FLP4"/>
<dbReference type="GO" id="GO:0006814">
    <property type="term" value="P:sodium ion transport"/>
    <property type="evidence" value="ECO:0007669"/>
    <property type="project" value="UniProtKB-KW"/>
</dbReference>
<name>A0A195FLP4_9HYME</name>
<evidence type="ECO:0000259" key="13">
    <source>
        <dbReference type="PROSITE" id="PS50850"/>
    </source>
</evidence>
<dbReference type="FunFam" id="1.20.1250.20:FF:000003">
    <property type="entry name" value="Solute carrier family 17 member 3"/>
    <property type="match status" value="2"/>
</dbReference>
<keyword evidence="5" id="KW-0769">Symport</keyword>
<evidence type="ECO:0000256" key="5">
    <source>
        <dbReference type="ARBA" id="ARBA00022847"/>
    </source>
</evidence>
<keyword evidence="15" id="KW-1185">Reference proteome</keyword>
<feature type="transmembrane region" description="Helical" evidence="12">
    <location>
        <begin position="759"/>
        <end position="779"/>
    </location>
</feature>
<evidence type="ECO:0000256" key="10">
    <source>
        <dbReference type="ARBA" id="ARBA00054632"/>
    </source>
</evidence>
<evidence type="ECO:0000256" key="9">
    <source>
        <dbReference type="ARBA" id="ARBA00023201"/>
    </source>
</evidence>
<dbReference type="InterPro" id="IPR050382">
    <property type="entry name" value="MFS_Na/Anion_cotransporter"/>
</dbReference>
<dbReference type="Proteomes" id="UP000078541">
    <property type="component" value="Unassembled WGS sequence"/>
</dbReference>
<dbReference type="EMBL" id="KQ981490">
    <property type="protein sequence ID" value="KYN41338.1"/>
    <property type="molecule type" value="Genomic_DNA"/>
</dbReference>
<comment type="subcellular location">
    <subcellularLocation>
        <location evidence="1">Membrane</location>
        <topology evidence="1">Multi-pass membrane protein</topology>
    </subcellularLocation>
</comment>
<dbReference type="GO" id="GO:0016020">
    <property type="term" value="C:membrane"/>
    <property type="evidence" value="ECO:0007669"/>
    <property type="project" value="UniProtKB-SubCell"/>
</dbReference>
<keyword evidence="6 12" id="KW-1133">Transmembrane helix</keyword>
<dbReference type="Pfam" id="PF07690">
    <property type="entry name" value="MFS_1"/>
    <property type="match status" value="2"/>
</dbReference>
<sequence length="914" mass="100287">MTAIKKDEDADVEKTSQKMPTVVSPILQQSCMFGIRHLQTLLLFLAMTIGYTLRVGMSVAVVPMANSSTANPNIEDFGWNKQEKDLVLSSFFWGYVVTQVPSGYLANIWSGQKILCIGMFVCGIFKIITPVVAHYGGLPAVLVCRVGMGLAQACLLPCIQTLLAKWAPPEERARLGTFAYAGGQFGTIIAMPIAGVLAESSVGWPSIFYLFGTLSIIWSVVYYYLGADSPSNHRSISQEEKMYIEEQLKTTEAKSDDEKMKTPWKAMFTSVPMWALIIVHCGQNWGYWTLLTEIPSYMTGGGIFSALPYLAMWILSFPMSWFSDYALKKNVSRAVVRKISNTVAHWGPAIALACMSLAPTDDYTWAVVILVIAVGLNAGSLCGFQINHIDLSPNFAGTMMSVTNCCASVISIIAPLISGVIVSDESSAFQWNIVFYVSAAIYFLAWFGCRHGQVGLMGLGFFCCYAIRVTTSVTLEAMTNAASANPNFEEFHWEESVKHIILSSFFWGYTITQIPASILTQKWTAQGLFSMTLVISGLLTIATPMAAHYGGWQMVIACRVMCGLVQGAVLPCLHTLLSRWSPPEERGRLSTFVYSGGWIGNVICLLSTGFLAASSIGWPSCFYVWGSLGVLTGICFYLLGQDSPSEHPRISLDEKEYIETSLGITEINEKPSTPWKSILGSLPVWALLMAQCGQSWGFWMLLTEIPSYMSSIMRFDIKKNGMMTALPYLSAWLISFPISHISDLCIRKKIVTTKMSRKICNTIGHWVPAAALVGLGYVGQDQPELAVGILVIAVSCNIAAFCGHNINHMDLSPNFAGPLMGFTNTIASACGILAPLIAGVIIKDSTNILQWRSVFFLSAVIYTVGNLIFILFGTSEVQKWNDPIESKKDSVVRKVSTMPVTIATIQEKEDERIP</sequence>
<keyword evidence="9" id="KW-0739">Sodium transport</keyword>
<comment type="function">
    <text evidence="10">May be an inorganic phosphate cotransporter.</text>
</comment>